<protein>
    <recommendedName>
        <fullName evidence="4">Small ribosomal subunit protein uS9</fullName>
    </recommendedName>
    <alternativeName>
        <fullName evidence="5">30S ribosomal protein S9</fullName>
    </alternativeName>
</protein>
<dbReference type="NCBIfam" id="NF001099">
    <property type="entry name" value="PRK00132.1"/>
    <property type="match status" value="1"/>
</dbReference>
<dbReference type="InterPro" id="IPR023035">
    <property type="entry name" value="Ribosomal_uS9_bac/plastid"/>
</dbReference>
<evidence type="ECO:0000313" key="7">
    <source>
        <dbReference type="Proteomes" id="UP000033866"/>
    </source>
</evidence>
<dbReference type="GO" id="GO:0006412">
    <property type="term" value="P:translation"/>
    <property type="evidence" value="ECO:0007669"/>
    <property type="project" value="InterPro"/>
</dbReference>
<dbReference type="GO" id="GO:0015935">
    <property type="term" value="C:small ribosomal subunit"/>
    <property type="evidence" value="ECO:0007669"/>
    <property type="project" value="TreeGrafter"/>
</dbReference>
<evidence type="ECO:0000256" key="1">
    <source>
        <dbReference type="ARBA" id="ARBA00005251"/>
    </source>
</evidence>
<evidence type="ECO:0000256" key="5">
    <source>
        <dbReference type="ARBA" id="ARBA00035523"/>
    </source>
</evidence>
<dbReference type="PATRIC" id="fig|1619093.3.peg.551"/>
<dbReference type="InterPro" id="IPR000754">
    <property type="entry name" value="Ribosomal_uS9"/>
</dbReference>
<gene>
    <name evidence="6" type="ORF">UR61_C0060G0005</name>
</gene>
<evidence type="ECO:0000256" key="4">
    <source>
        <dbReference type="ARBA" id="ARBA00035259"/>
    </source>
</evidence>
<comment type="similarity">
    <text evidence="1">Belongs to the universal ribosomal protein uS9 family.</text>
</comment>
<name>A0A0G0BJU2_9BACT</name>
<dbReference type="EMBL" id="LBPV01000060">
    <property type="protein sequence ID" value="KKP63906.1"/>
    <property type="molecule type" value="Genomic_DNA"/>
</dbReference>
<dbReference type="GO" id="GO:0003735">
    <property type="term" value="F:structural constituent of ribosome"/>
    <property type="evidence" value="ECO:0007669"/>
    <property type="project" value="InterPro"/>
</dbReference>
<dbReference type="InterPro" id="IPR014721">
    <property type="entry name" value="Ribsml_uS5_D2-typ_fold_subgr"/>
</dbReference>
<evidence type="ECO:0000313" key="6">
    <source>
        <dbReference type="EMBL" id="KKP63906.1"/>
    </source>
</evidence>
<dbReference type="PANTHER" id="PTHR21569">
    <property type="entry name" value="RIBOSOMAL PROTEIN S9"/>
    <property type="match status" value="1"/>
</dbReference>
<dbReference type="Proteomes" id="UP000033866">
    <property type="component" value="Unassembled WGS sequence"/>
</dbReference>
<evidence type="ECO:0000256" key="2">
    <source>
        <dbReference type="ARBA" id="ARBA00022980"/>
    </source>
</evidence>
<organism evidence="6 7">
    <name type="scientific">candidate division WS6 bacterium GW2011_GWE1_34_7</name>
    <dbReference type="NCBI Taxonomy" id="1619093"/>
    <lineage>
        <taxon>Bacteria</taxon>
        <taxon>Candidatus Dojkabacteria</taxon>
    </lineage>
</organism>
<dbReference type="GO" id="GO:0003723">
    <property type="term" value="F:RNA binding"/>
    <property type="evidence" value="ECO:0007669"/>
    <property type="project" value="TreeGrafter"/>
</dbReference>
<dbReference type="PANTHER" id="PTHR21569:SF1">
    <property type="entry name" value="SMALL RIBOSOMAL SUBUNIT PROTEIN US9M"/>
    <property type="match status" value="1"/>
</dbReference>
<keyword evidence="3" id="KW-0687">Ribonucleoprotein</keyword>
<keyword evidence="2 6" id="KW-0689">Ribosomal protein</keyword>
<proteinExistence type="inferred from homology"/>
<reference evidence="6 7" key="1">
    <citation type="journal article" date="2015" name="Nature">
        <title>rRNA introns, odd ribosomes, and small enigmatic genomes across a large radiation of phyla.</title>
        <authorList>
            <person name="Brown C.T."/>
            <person name="Hug L.A."/>
            <person name="Thomas B.C."/>
            <person name="Sharon I."/>
            <person name="Castelle C.J."/>
            <person name="Singh A."/>
            <person name="Wilkins M.J."/>
            <person name="Williams K.H."/>
            <person name="Banfield J.F."/>
        </authorList>
    </citation>
    <scope>NUCLEOTIDE SEQUENCE [LARGE SCALE GENOMIC DNA]</scope>
</reference>
<dbReference type="InterPro" id="IPR020568">
    <property type="entry name" value="Ribosomal_Su5_D2-typ_SF"/>
</dbReference>
<accession>A0A0G0BJU2</accession>
<dbReference type="SUPFAM" id="SSF54211">
    <property type="entry name" value="Ribosomal protein S5 domain 2-like"/>
    <property type="match status" value="1"/>
</dbReference>
<evidence type="ECO:0000256" key="3">
    <source>
        <dbReference type="ARBA" id="ARBA00023274"/>
    </source>
</evidence>
<dbReference type="Pfam" id="PF00380">
    <property type="entry name" value="Ribosomal_S9"/>
    <property type="match status" value="1"/>
</dbReference>
<dbReference type="AlphaFoldDB" id="A0A0G0BJU2"/>
<comment type="caution">
    <text evidence="6">The sequence shown here is derived from an EMBL/GenBank/DDBJ whole genome shotgun (WGS) entry which is preliminary data.</text>
</comment>
<dbReference type="Gene3D" id="3.30.230.10">
    <property type="match status" value="1"/>
</dbReference>
<dbReference type="GO" id="GO:0005737">
    <property type="term" value="C:cytoplasm"/>
    <property type="evidence" value="ECO:0007669"/>
    <property type="project" value="UniProtKB-ARBA"/>
</dbReference>
<sequence length="132" mass="15135">MSKEKYFEGIGRRKTSTARVRIYSGEKASTVNGKSIEEYFQGIQDSSEKVNKALMVTELKEKMYFTAKVSGSGLNSQMDAVSLGLSRALYSMDESLKSILRKYGLVTRDPREVERKKYHHIKARKKPQFSKR</sequence>